<gene>
    <name evidence="16" type="ORF">CI109_102448</name>
</gene>
<comment type="similarity">
    <text evidence="9">Belongs to the BCD1 family.</text>
</comment>
<reference evidence="16" key="1">
    <citation type="submission" date="2017-08" db="EMBL/GenBank/DDBJ databases">
        <authorList>
            <person name="Cuomo C."/>
            <person name="Billmyre B."/>
            <person name="Heitman J."/>
        </authorList>
    </citation>
    <scope>NUCLEOTIDE SEQUENCE</scope>
    <source>
        <strain evidence="16">CBS 12478</strain>
    </source>
</reference>
<evidence type="ECO:0000259" key="15">
    <source>
        <dbReference type="PROSITE" id="PS51083"/>
    </source>
</evidence>
<dbReference type="Pfam" id="PF25790">
    <property type="entry name" value="BCD1"/>
    <property type="match status" value="1"/>
</dbReference>
<dbReference type="GO" id="GO:0000492">
    <property type="term" value="P:box C/D snoRNP assembly"/>
    <property type="evidence" value="ECO:0007669"/>
    <property type="project" value="TreeGrafter"/>
</dbReference>
<evidence type="ECO:0000256" key="8">
    <source>
        <dbReference type="ARBA" id="ARBA00049598"/>
    </source>
</evidence>
<evidence type="ECO:0000256" key="11">
    <source>
        <dbReference type="ARBA" id="ARBA00068630"/>
    </source>
</evidence>
<evidence type="ECO:0000313" key="16">
    <source>
        <dbReference type="EMBL" id="WWD18001.1"/>
    </source>
</evidence>
<dbReference type="GO" id="GO:0000463">
    <property type="term" value="P:maturation of LSU-rRNA from tricistronic rRNA transcript (SSU-rRNA, 5.8S rRNA, LSU-rRNA)"/>
    <property type="evidence" value="ECO:0007669"/>
    <property type="project" value="TreeGrafter"/>
</dbReference>
<evidence type="ECO:0000256" key="7">
    <source>
        <dbReference type="ARBA" id="ARBA00022843"/>
    </source>
</evidence>
<dbReference type="GO" id="GO:0005634">
    <property type="term" value="C:nucleus"/>
    <property type="evidence" value="ECO:0007669"/>
    <property type="project" value="TreeGrafter"/>
</dbReference>
<evidence type="ECO:0000256" key="12">
    <source>
        <dbReference type="ARBA" id="ARBA00077531"/>
    </source>
</evidence>
<evidence type="ECO:0000256" key="6">
    <source>
        <dbReference type="ARBA" id="ARBA00022833"/>
    </source>
</evidence>
<keyword evidence="3" id="KW-0597">Phosphoprotein</keyword>
<keyword evidence="17" id="KW-1185">Reference proteome</keyword>
<organism evidence="16 17">
    <name type="scientific">Kwoniella shandongensis</name>
    <dbReference type="NCBI Taxonomy" id="1734106"/>
    <lineage>
        <taxon>Eukaryota</taxon>
        <taxon>Fungi</taxon>
        <taxon>Dikarya</taxon>
        <taxon>Basidiomycota</taxon>
        <taxon>Agaricomycotina</taxon>
        <taxon>Tremellomycetes</taxon>
        <taxon>Tremellales</taxon>
        <taxon>Cryptococcaceae</taxon>
        <taxon>Kwoniella</taxon>
    </lineage>
</organism>
<dbReference type="RefSeq" id="XP_031861263.1">
    <property type="nucleotide sequence ID" value="XM_032004398.1"/>
</dbReference>
<evidence type="ECO:0000256" key="13">
    <source>
        <dbReference type="PROSITE-ProRule" id="PRU00453"/>
    </source>
</evidence>
<keyword evidence="4" id="KW-0479">Metal-binding</keyword>
<reference evidence="16" key="2">
    <citation type="submission" date="2024-01" db="EMBL/GenBank/DDBJ databases">
        <title>Comparative genomics of Cryptococcus and Kwoniella reveals pathogenesis evolution and contrasting modes of karyotype evolution via chromosome fusion or intercentromeric recombination.</title>
        <authorList>
            <person name="Coelho M.A."/>
            <person name="David-Palma M."/>
            <person name="Shea T."/>
            <person name="Bowers K."/>
            <person name="McGinley-Smith S."/>
            <person name="Mohammad A.W."/>
            <person name="Gnirke A."/>
            <person name="Yurkov A.M."/>
            <person name="Nowrousian M."/>
            <person name="Sun S."/>
            <person name="Cuomo C.A."/>
            <person name="Heitman J."/>
        </authorList>
    </citation>
    <scope>NUCLEOTIDE SEQUENCE</scope>
    <source>
        <strain evidence="16">CBS 12478</strain>
    </source>
</reference>
<keyword evidence="1" id="KW-1017">Isopeptide bond</keyword>
<protein>
    <recommendedName>
        <fullName evidence="11">Box C/D snoRNA protein 1</fullName>
    </recommendedName>
    <alternativeName>
        <fullName evidence="12">Zinc finger HIT domain-containing protein 6</fullName>
    </alternativeName>
</protein>
<comment type="function">
    <text evidence="8">Required for box C/D snoRNAs accumulation involved in snoRNA processing, snoRNA transport to the nucleolus and ribosome biogenesis.</text>
</comment>
<dbReference type="FunFam" id="3.30.60.190:FF:000001">
    <property type="entry name" value="box C/D snoRNA protein 1"/>
    <property type="match status" value="1"/>
</dbReference>
<feature type="region of interest" description="Disordered" evidence="14">
    <location>
        <begin position="114"/>
        <end position="148"/>
    </location>
</feature>
<name>A0A5M6C4C1_9TREE</name>
<evidence type="ECO:0000256" key="3">
    <source>
        <dbReference type="ARBA" id="ARBA00022553"/>
    </source>
</evidence>
<evidence type="ECO:0000256" key="10">
    <source>
        <dbReference type="ARBA" id="ARBA00061949"/>
    </source>
</evidence>
<dbReference type="PANTHER" id="PTHR13483:SF3">
    <property type="entry name" value="BOX C_D SNORNA PROTEIN 1"/>
    <property type="match status" value="1"/>
</dbReference>
<feature type="compositionally biased region" description="Gly residues" evidence="14">
    <location>
        <begin position="122"/>
        <end position="140"/>
    </location>
</feature>
<feature type="domain" description="HIT-type" evidence="15">
    <location>
        <begin position="34"/>
        <end position="67"/>
    </location>
</feature>
<sequence length="430" mass="46587">MSFTLPPRPDTQPTAGPSRLQSTILPTPTTSADCAICSQPAKYTCPRCSFRTCSLPCSKTHKSRDSCSGVRDPAKYVPLKEYGQGAWSDDYRWLEEGRRKVGGWGEGVKIEEVSTSTSNTRGRGGMRGGGSAGGTRGGGLRRPNRTDGLRKELANRGCEVSFMPEGMGRKKLNQSSWNPKSQQLHITLHLSISQQLLDPTSADTSTKTISHNRVLFAASEPTTMPILSSFLPPSLVDTTSDLVFAMPFHSTPSRPAPDHAPGQKLFYPPLDSAKSFAEVLRGTAWVEFPVIHVMKRSDWESSIEKGTVGIVPVSQGSMQTRDSGWGAKRRVQVVEEREDEEDSTKRARTMATALNIPGPASVPTSTPTEGLMALGEYESDSEVEDEVEEGELDKVDDEMAALEGETAEDDPPPEMLEAVGMALIADLGEA</sequence>
<evidence type="ECO:0000256" key="2">
    <source>
        <dbReference type="ARBA" id="ARBA00022517"/>
    </source>
</evidence>
<evidence type="ECO:0000256" key="5">
    <source>
        <dbReference type="ARBA" id="ARBA00022771"/>
    </source>
</evidence>
<feature type="compositionally biased region" description="Polar residues" evidence="14">
    <location>
        <begin position="11"/>
        <end position="22"/>
    </location>
</feature>
<dbReference type="Gene3D" id="3.30.60.190">
    <property type="match status" value="1"/>
</dbReference>
<keyword evidence="7" id="KW-0832">Ubl conjugation</keyword>
<accession>A0A5M6C4C1</accession>
<evidence type="ECO:0000256" key="4">
    <source>
        <dbReference type="ARBA" id="ARBA00022723"/>
    </source>
</evidence>
<evidence type="ECO:0000313" key="17">
    <source>
        <dbReference type="Proteomes" id="UP000322225"/>
    </source>
</evidence>
<dbReference type="SUPFAM" id="SSF144232">
    <property type="entry name" value="HIT/MYND zinc finger-like"/>
    <property type="match status" value="1"/>
</dbReference>
<evidence type="ECO:0000256" key="1">
    <source>
        <dbReference type="ARBA" id="ARBA00022499"/>
    </source>
</evidence>
<feature type="region of interest" description="Disordered" evidence="14">
    <location>
        <begin position="1"/>
        <end position="22"/>
    </location>
</feature>
<dbReference type="GO" id="GO:0070761">
    <property type="term" value="C:pre-snoRNP complex"/>
    <property type="evidence" value="ECO:0007669"/>
    <property type="project" value="TreeGrafter"/>
</dbReference>
<keyword evidence="2" id="KW-0690">Ribosome biogenesis</keyword>
<proteinExistence type="inferred from homology"/>
<dbReference type="OrthoDB" id="272357at2759"/>
<dbReference type="EMBL" id="CP144054">
    <property type="protein sequence ID" value="WWD18001.1"/>
    <property type="molecule type" value="Genomic_DNA"/>
</dbReference>
<evidence type="ECO:0000256" key="14">
    <source>
        <dbReference type="SAM" id="MobiDB-lite"/>
    </source>
</evidence>
<dbReference type="InterPro" id="IPR057721">
    <property type="entry name" value="BCD1_alpha/beta"/>
</dbReference>
<comment type="subunit">
    <text evidence="10">Interacts with FBL, SNU13, NOP58, NUFIP1, RUVBL1, RUVBL2 and TAF9. Interacts (via HIT-type zinc finger) with the RUVBL1/RUVBL2 complex in the presence of ADP.</text>
</comment>
<dbReference type="Pfam" id="PF04438">
    <property type="entry name" value="zf-HIT"/>
    <property type="match status" value="1"/>
</dbReference>
<keyword evidence="6" id="KW-0862">Zinc</keyword>
<dbReference type="PROSITE" id="PS51083">
    <property type="entry name" value="ZF_HIT"/>
    <property type="match status" value="1"/>
</dbReference>
<feature type="compositionally biased region" description="Pro residues" evidence="14">
    <location>
        <begin position="1"/>
        <end position="10"/>
    </location>
</feature>
<dbReference type="AlphaFoldDB" id="A0A5M6C4C1"/>
<keyword evidence="5 13" id="KW-0863">Zinc-finger</keyword>
<evidence type="ECO:0000256" key="9">
    <source>
        <dbReference type="ARBA" id="ARBA00049654"/>
    </source>
</evidence>
<dbReference type="InterPro" id="IPR051639">
    <property type="entry name" value="BCD1"/>
</dbReference>
<dbReference type="GeneID" id="43588531"/>
<dbReference type="InterPro" id="IPR007529">
    <property type="entry name" value="Znf_HIT"/>
</dbReference>
<dbReference type="Proteomes" id="UP000322225">
    <property type="component" value="Chromosome 4"/>
</dbReference>
<dbReference type="GO" id="GO:0048254">
    <property type="term" value="P:snoRNA localization"/>
    <property type="evidence" value="ECO:0007669"/>
    <property type="project" value="TreeGrafter"/>
</dbReference>
<dbReference type="PANTHER" id="PTHR13483">
    <property type="entry name" value="BOX C_D SNORNA PROTEIN 1-RELATED"/>
    <property type="match status" value="1"/>
</dbReference>
<dbReference type="GO" id="GO:0008270">
    <property type="term" value="F:zinc ion binding"/>
    <property type="evidence" value="ECO:0007669"/>
    <property type="project" value="UniProtKB-UniRule"/>
</dbReference>
<dbReference type="CDD" id="cd23023">
    <property type="entry name" value="zf-HIT_BCD1"/>
    <property type="match status" value="1"/>
</dbReference>
<dbReference type="KEGG" id="ksn:43588531"/>